<dbReference type="SUPFAM" id="SSF159038">
    <property type="entry name" value="YorP-like"/>
    <property type="match status" value="1"/>
</dbReference>
<organism evidence="1 2">
    <name type="scientific">Paraburkholderia graminis</name>
    <dbReference type="NCBI Taxonomy" id="60548"/>
    <lineage>
        <taxon>Bacteria</taxon>
        <taxon>Pseudomonadati</taxon>
        <taxon>Pseudomonadota</taxon>
        <taxon>Betaproteobacteria</taxon>
        <taxon>Burkholderiales</taxon>
        <taxon>Burkholderiaceae</taxon>
        <taxon>Paraburkholderia</taxon>
    </lineage>
</organism>
<accession>A0ABD5CPN3</accession>
<reference evidence="1 2" key="1">
    <citation type="submission" date="2023-08" db="EMBL/GenBank/DDBJ databases">
        <title>Genome sequencing of plant associated microbes to promote plant fitness in Sorghum bicolor and Oryza sativa.</title>
        <authorList>
            <person name="Coleman-Derr D."/>
        </authorList>
    </citation>
    <scope>NUCLEOTIDE SEQUENCE [LARGE SCALE GENOMIC DNA]</scope>
    <source>
        <strain evidence="1 2">SLBN-33</strain>
    </source>
</reference>
<evidence type="ECO:0000313" key="1">
    <source>
        <dbReference type="EMBL" id="MDR6206973.1"/>
    </source>
</evidence>
<gene>
    <name evidence="1" type="ORF">QF025_005693</name>
</gene>
<dbReference type="Proteomes" id="UP001245184">
    <property type="component" value="Unassembled WGS sequence"/>
</dbReference>
<dbReference type="InterPro" id="IPR038027">
    <property type="entry name" value="YorP_sf"/>
</dbReference>
<comment type="caution">
    <text evidence="1">The sequence shown here is derived from an EMBL/GenBank/DDBJ whole genome shotgun (WGS) entry which is preliminary data.</text>
</comment>
<dbReference type="EMBL" id="JAVIZN010000002">
    <property type="protein sequence ID" value="MDR6206973.1"/>
    <property type="molecule type" value="Genomic_DNA"/>
</dbReference>
<sequence>MDAELVPHDLEYRDHRVWLGVTRYNDAHYGCEAHVVKDGVEIDHFTLYGTAYEATFLAALSHAKAVISIRMARPS</sequence>
<dbReference type="RefSeq" id="WP_310034211.1">
    <property type="nucleotide sequence ID" value="NZ_JAVIZN010000002.1"/>
</dbReference>
<proteinExistence type="predicted"/>
<evidence type="ECO:0000313" key="2">
    <source>
        <dbReference type="Proteomes" id="UP001245184"/>
    </source>
</evidence>
<dbReference type="AlphaFoldDB" id="A0ABD5CPN3"/>
<protein>
    <submittedName>
        <fullName evidence="1">Uncharacterized protein</fullName>
    </submittedName>
</protein>
<name>A0ABD5CPN3_9BURK</name>